<evidence type="ECO:0000259" key="1">
    <source>
        <dbReference type="Pfam" id="PF19955"/>
    </source>
</evidence>
<evidence type="ECO:0000313" key="2">
    <source>
        <dbReference type="EMBL" id="QKS27269.1"/>
    </source>
</evidence>
<feature type="domain" description="Effector-associated" evidence="1">
    <location>
        <begin position="720"/>
        <end position="800"/>
    </location>
</feature>
<organism evidence="2 3">
    <name type="scientific">Vreelandella titanicae</name>
    <dbReference type="NCBI Taxonomy" id="664683"/>
    <lineage>
        <taxon>Bacteria</taxon>
        <taxon>Pseudomonadati</taxon>
        <taxon>Pseudomonadota</taxon>
        <taxon>Gammaproteobacteria</taxon>
        <taxon>Oceanospirillales</taxon>
        <taxon>Halomonadaceae</taxon>
        <taxon>Vreelandella</taxon>
    </lineage>
</organism>
<gene>
    <name evidence="2" type="ORF">FX987_05090</name>
</gene>
<protein>
    <recommendedName>
        <fullName evidence="1">Effector-associated domain-containing protein</fullName>
    </recommendedName>
</protein>
<dbReference type="AlphaFoldDB" id="A0AAP9NRN1"/>
<accession>A0AAP9NRN1</accession>
<reference evidence="2 3" key="1">
    <citation type="submission" date="2019-12" db="EMBL/GenBank/DDBJ databases">
        <title>Genome sequencing and assembly of endphytes of Porphyra tenera.</title>
        <authorList>
            <person name="Park J.M."/>
            <person name="Shin R."/>
            <person name="Jo S.H."/>
        </authorList>
    </citation>
    <scope>NUCLEOTIDE SEQUENCE [LARGE SCALE GENOMIC DNA]</scope>
    <source>
        <strain evidence="2 3">GPM3</strain>
    </source>
</reference>
<evidence type="ECO:0000313" key="3">
    <source>
        <dbReference type="Proteomes" id="UP000509761"/>
    </source>
</evidence>
<dbReference type="Pfam" id="PF19955">
    <property type="entry name" value="EAD1"/>
    <property type="match status" value="1"/>
</dbReference>
<keyword evidence="3" id="KW-1185">Reference proteome</keyword>
<dbReference type="InterPro" id="IPR045430">
    <property type="entry name" value="EAD1"/>
</dbReference>
<dbReference type="EMBL" id="CP054580">
    <property type="protein sequence ID" value="QKS27269.1"/>
    <property type="molecule type" value="Genomic_DNA"/>
</dbReference>
<dbReference type="RefSeq" id="WP_053856890.1">
    <property type="nucleotide sequence ID" value="NZ_CP054580.1"/>
</dbReference>
<dbReference type="Proteomes" id="UP000509761">
    <property type="component" value="Chromosome"/>
</dbReference>
<proteinExistence type="predicted"/>
<name>A0AAP9NRN1_9GAMM</name>
<sequence>MDGHTLRAASGDESFARSIASKLDLPDTAPPGVSWSPFVSGFTHGERYVLARTFADTGASRAGMVLAHALIMPTKELVQCRNLSPLFGRLIQSVSQAVTPSGFNLERDEGAPDRARDLIGAANALSNRPSGPVVRLGMEGFEALVTSLWANLWPEARTTFSFRLSFGPADIPGYQAPTLVCSPESLQARWTRYFVLRGDDESTVSQAAGYIAGEISPTPLLDFARNIGADLRQLSQLPLLDHAHTLLSKKGGINDVLPAVRLLDKLSPDSAMGNDKKRSIITRLTAHVTSANPEQILAMRNLALTGFPAAPGLWKAIERWLVAQPFEHAHDGSMIQIAASATSNDTAVEAWRKAVERGVATSARHEESELPNAIWRWADMRPDLLNAIFMLLPDEYPVELRLASATPTKMAPALANNALQIALKRQWLVVHGALVSAIASPIEAARRQLAVDDCGSNTDGVEFALRTASPVQLLECAVQLRDRRLVDLAADAIAAAPVTFSGALCRDIVEQMIWDAMIRLDAGLWEAPSDPFAARDTVLNGVIQGVKVHMPLIESLARTPLADLYDFPHREQLWATVSDEYLEATADGWLRRSAEGNVSGALDELLRTTVLSKAELDAILLDRSTEISVAVRIVEALDGFDEQRFLAWFRTLLSQGRALPIGGMEALGKLVLKRSWHRVVTEMVSRYYSRPSEIRPALRASSPMLSIMTRWLYDLSAPTTSEKWRSFAHLAAELYPGGPDQDELWYRAGGRNSDLAKNGSGLSTWLTAASQMRNGREPTPYNILQEMLQDYPGNEALHLLKNDRDIVGY</sequence>
<dbReference type="Pfam" id="PF20012">
    <property type="entry name" value="GAP1-N1"/>
    <property type="match status" value="1"/>
</dbReference>